<dbReference type="InterPro" id="IPR044855">
    <property type="entry name" value="CoA-Trfase_III_dom3_sf"/>
</dbReference>
<keyword evidence="2" id="KW-0808">Transferase</keyword>
<evidence type="ECO:0000313" key="2">
    <source>
        <dbReference type="EMBL" id="TCO11524.1"/>
    </source>
</evidence>
<dbReference type="Gene3D" id="3.30.1540.10">
    <property type="entry name" value="formyl-coa transferase, domain 3"/>
    <property type="match status" value="1"/>
</dbReference>
<dbReference type="InterPro" id="IPR003673">
    <property type="entry name" value="CoA-Trfase_fam_III"/>
</dbReference>
<feature type="region of interest" description="Disordered" evidence="1">
    <location>
        <begin position="374"/>
        <end position="398"/>
    </location>
</feature>
<comment type="caution">
    <text evidence="2">The sequence shown here is derived from an EMBL/GenBank/DDBJ whole genome shotgun (WGS) entry which is preliminary data.</text>
</comment>
<reference evidence="2 3" key="1">
    <citation type="submission" date="2019-03" db="EMBL/GenBank/DDBJ databases">
        <title>Genomic Encyclopedia of Type Strains, Phase IV (KMG-IV): sequencing the most valuable type-strain genomes for metagenomic binning, comparative biology and taxonomic classification.</title>
        <authorList>
            <person name="Goeker M."/>
        </authorList>
    </citation>
    <scope>NUCLEOTIDE SEQUENCE [LARGE SCALE GENOMIC DNA]</scope>
    <source>
        <strain evidence="2 3">DSM 22958</strain>
    </source>
</reference>
<dbReference type="InterPro" id="IPR050509">
    <property type="entry name" value="CoA-transferase_III"/>
</dbReference>
<dbReference type="Gene3D" id="3.40.50.10540">
    <property type="entry name" value="Crotonobetainyl-coa:carnitine coa-transferase, domain 1"/>
    <property type="match status" value="1"/>
</dbReference>
<name>A0A4R2GQ43_9HYPH</name>
<dbReference type="RefSeq" id="WP_245514424.1">
    <property type="nucleotide sequence ID" value="NZ_JBHUNN010000002.1"/>
</dbReference>
<dbReference type="AlphaFoldDB" id="A0A4R2GQ43"/>
<dbReference type="Pfam" id="PF02515">
    <property type="entry name" value="CoA_transf_3"/>
    <property type="match status" value="1"/>
</dbReference>
<dbReference type="InterPro" id="IPR023606">
    <property type="entry name" value="CoA-Trfase_III_dom_1_sf"/>
</dbReference>
<evidence type="ECO:0000313" key="3">
    <source>
        <dbReference type="Proteomes" id="UP000294881"/>
    </source>
</evidence>
<dbReference type="GO" id="GO:0016740">
    <property type="term" value="F:transferase activity"/>
    <property type="evidence" value="ECO:0007669"/>
    <property type="project" value="UniProtKB-KW"/>
</dbReference>
<organism evidence="2 3">
    <name type="scientific">Camelimonas lactis</name>
    <dbReference type="NCBI Taxonomy" id="659006"/>
    <lineage>
        <taxon>Bacteria</taxon>
        <taxon>Pseudomonadati</taxon>
        <taxon>Pseudomonadota</taxon>
        <taxon>Alphaproteobacteria</taxon>
        <taxon>Hyphomicrobiales</taxon>
        <taxon>Chelatococcaceae</taxon>
        <taxon>Camelimonas</taxon>
    </lineage>
</organism>
<dbReference type="EMBL" id="SLWL01000012">
    <property type="protein sequence ID" value="TCO11524.1"/>
    <property type="molecule type" value="Genomic_DNA"/>
</dbReference>
<gene>
    <name evidence="2" type="ORF">EV666_112112</name>
</gene>
<dbReference type="Proteomes" id="UP000294881">
    <property type="component" value="Unassembled WGS sequence"/>
</dbReference>
<accession>A0A4R2GQ43</accession>
<sequence length="398" mass="42312">MTQRPDDAAPQGRGMFSGLRVLDAASFVAAPAAATILSDFGADVIKVEPPGGGDPMRSFHLAPGLTPTEHAYFWTVLARNKRSVALDLKQPSEQEKLYGLVRTADVFITNMPLKARERLGISWDRLAGLNDRLIYASFTGFGETGPEKDLAAFDATAWWARSGLMDQVRPTGDSVPARSTPGMGDHMGALALYGAIVSALYRRERTGRGAHVGSSLIANGAWSNAISIQGAIAGVAPPRPLPRLEGTNPLGSHYRCADGRWLTLAVTANQQVHCWPAVTRVIGRPELADDPRLATMASRAEHAAELIALFDQIFATRPAAAWHNLLTEAGVTHSVVAHVFDAVHDEQMLAAGVLTPMQGLDGAPLTIDSPIWISGETKRPPAPPPALGAHNDEVLGGG</sequence>
<proteinExistence type="predicted"/>
<dbReference type="PANTHER" id="PTHR48228">
    <property type="entry name" value="SUCCINYL-COA--D-CITRAMALATE COA-TRANSFERASE"/>
    <property type="match status" value="1"/>
</dbReference>
<keyword evidence="3" id="KW-1185">Reference proteome</keyword>
<dbReference type="SUPFAM" id="SSF89796">
    <property type="entry name" value="CoA-transferase family III (CaiB/BaiF)"/>
    <property type="match status" value="1"/>
</dbReference>
<evidence type="ECO:0000256" key="1">
    <source>
        <dbReference type="SAM" id="MobiDB-lite"/>
    </source>
</evidence>
<protein>
    <submittedName>
        <fullName evidence="2">Formyl-CoA transferase</fullName>
    </submittedName>
</protein>
<dbReference type="PANTHER" id="PTHR48228:SF2">
    <property type="entry name" value="E-CINNAMOYL-COA:R-PHENYLLACTATE COA TRANSFERASE LARGE SUBUNIT"/>
    <property type="match status" value="1"/>
</dbReference>